<sequence length="101" mass="11703">MATGFAGKRLPCVKLKEASILQEFDLQHHRYLCEMVQFIHYSFKELADLDQLEYSALSRLNLVAFGAVHDQRDEFRAIKIAHKQFAGYKPGEYLAETVRQI</sequence>
<dbReference type="EMBL" id="JBJQOH010000006">
    <property type="protein sequence ID" value="KAL3684273.1"/>
    <property type="molecule type" value="Genomic_DNA"/>
</dbReference>
<gene>
    <name evidence="1" type="ORF">R1sor_002295</name>
</gene>
<dbReference type="AlphaFoldDB" id="A0ABD3GYE6"/>
<evidence type="ECO:0000313" key="2">
    <source>
        <dbReference type="Proteomes" id="UP001633002"/>
    </source>
</evidence>
<proteinExistence type="predicted"/>
<evidence type="ECO:0000313" key="1">
    <source>
        <dbReference type="EMBL" id="KAL3684273.1"/>
    </source>
</evidence>
<keyword evidence="2" id="KW-1185">Reference proteome</keyword>
<accession>A0ABD3GYE6</accession>
<dbReference type="Proteomes" id="UP001633002">
    <property type="component" value="Unassembled WGS sequence"/>
</dbReference>
<protein>
    <submittedName>
        <fullName evidence="1">Uncharacterized protein</fullName>
    </submittedName>
</protein>
<comment type="caution">
    <text evidence="1">The sequence shown here is derived from an EMBL/GenBank/DDBJ whole genome shotgun (WGS) entry which is preliminary data.</text>
</comment>
<name>A0ABD3GYE6_9MARC</name>
<reference evidence="1 2" key="1">
    <citation type="submission" date="2024-09" db="EMBL/GenBank/DDBJ databases">
        <title>Chromosome-scale assembly of Riccia sorocarpa.</title>
        <authorList>
            <person name="Paukszto L."/>
        </authorList>
    </citation>
    <scope>NUCLEOTIDE SEQUENCE [LARGE SCALE GENOMIC DNA]</scope>
    <source>
        <strain evidence="1">LP-2024</strain>
        <tissue evidence="1">Aerial parts of the thallus</tissue>
    </source>
</reference>
<organism evidence="1 2">
    <name type="scientific">Riccia sorocarpa</name>
    <dbReference type="NCBI Taxonomy" id="122646"/>
    <lineage>
        <taxon>Eukaryota</taxon>
        <taxon>Viridiplantae</taxon>
        <taxon>Streptophyta</taxon>
        <taxon>Embryophyta</taxon>
        <taxon>Marchantiophyta</taxon>
        <taxon>Marchantiopsida</taxon>
        <taxon>Marchantiidae</taxon>
        <taxon>Marchantiales</taxon>
        <taxon>Ricciaceae</taxon>
        <taxon>Riccia</taxon>
    </lineage>
</organism>